<dbReference type="EMBL" id="JAWDGP010001056">
    <property type="protein sequence ID" value="KAK3795433.1"/>
    <property type="molecule type" value="Genomic_DNA"/>
</dbReference>
<sequence length="123" mass="13963">MVSETMMVSITMRITLVVGKSTKDRNREETQLFRSGRIDPRASQASATDPRSIQHLFWNLHRWPVHGIHRILFADPGAALIIAVIRETLSDERPERLLELSGRKIQFSAARLLYAVTLAVNTL</sequence>
<evidence type="ECO:0000313" key="1">
    <source>
        <dbReference type="EMBL" id="KAK3795433.1"/>
    </source>
</evidence>
<accession>A0AAE1E776</accession>
<dbReference type="Proteomes" id="UP001283361">
    <property type="component" value="Unassembled WGS sequence"/>
</dbReference>
<name>A0AAE1E776_9GAST</name>
<proteinExistence type="predicted"/>
<gene>
    <name evidence="1" type="ORF">RRG08_045423</name>
</gene>
<protein>
    <submittedName>
        <fullName evidence="1">Uncharacterized protein</fullName>
    </submittedName>
</protein>
<comment type="caution">
    <text evidence="1">The sequence shown here is derived from an EMBL/GenBank/DDBJ whole genome shotgun (WGS) entry which is preliminary data.</text>
</comment>
<evidence type="ECO:0000313" key="2">
    <source>
        <dbReference type="Proteomes" id="UP001283361"/>
    </source>
</evidence>
<dbReference type="AlphaFoldDB" id="A0AAE1E776"/>
<keyword evidence="2" id="KW-1185">Reference proteome</keyword>
<organism evidence="1 2">
    <name type="scientific">Elysia crispata</name>
    <name type="common">lettuce slug</name>
    <dbReference type="NCBI Taxonomy" id="231223"/>
    <lineage>
        <taxon>Eukaryota</taxon>
        <taxon>Metazoa</taxon>
        <taxon>Spiralia</taxon>
        <taxon>Lophotrochozoa</taxon>
        <taxon>Mollusca</taxon>
        <taxon>Gastropoda</taxon>
        <taxon>Heterobranchia</taxon>
        <taxon>Euthyneura</taxon>
        <taxon>Panpulmonata</taxon>
        <taxon>Sacoglossa</taxon>
        <taxon>Placobranchoidea</taxon>
        <taxon>Plakobranchidae</taxon>
        <taxon>Elysia</taxon>
    </lineage>
</organism>
<reference evidence="1" key="1">
    <citation type="journal article" date="2023" name="G3 (Bethesda)">
        <title>A reference genome for the long-term kleptoplast-retaining sea slug Elysia crispata morphotype clarki.</title>
        <authorList>
            <person name="Eastman K.E."/>
            <person name="Pendleton A.L."/>
            <person name="Shaikh M.A."/>
            <person name="Suttiyut T."/>
            <person name="Ogas R."/>
            <person name="Tomko P."/>
            <person name="Gavelis G."/>
            <person name="Widhalm J.R."/>
            <person name="Wisecaver J.H."/>
        </authorList>
    </citation>
    <scope>NUCLEOTIDE SEQUENCE</scope>
    <source>
        <strain evidence="1">ECLA1</strain>
    </source>
</reference>